<accession>A0A1G2SB84</accession>
<sequence length="204" mass="23111">MFDKLVRELEAGDTIHVAGKNEGEEAVTLVVLRRENEKICISRIITHEEPYTGPLNYGPFTWNGRELRDRDNDVVKWFTAERISVEKGGGDEVVHNYKKVPRAVDIRNPIQESFVDAVMKVNKNRIPLFDALIKNDEFGRPIDLLELAFLTTGIHATPEQLVLLAYIIVQAITAAQGMVVGILEVMPQVADMQRARDEQKHTLH</sequence>
<gene>
    <name evidence="1" type="ORF">A2675_00495</name>
</gene>
<evidence type="ECO:0000313" key="1">
    <source>
        <dbReference type="EMBL" id="OHA82274.1"/>
    </source>
</evidence>
<dbReference type="Proteomes" id="UP000176997">
    <property type="component" value="Unassembled WGS sequence"/>
</dbReference>
<evidence type="ECO:0000313" key="2">
    <source>
        <dbReference type="Proteomes" id="UP000176997"/>
    </source>
</evidence>
<protein>
    <submittedName>
        <fullName evidence="1">Uncharacterized protein</fullName>
    </submittedName>
</protein>
<reference evidence="1 2" key="1">
    <citation type="journal article" date="2016" name="Nat. Commun.">
        <title>Thousands of microbial genomes shed light on interconnected biogeochemical processes in an aquifer system.</title>
        <authorList>
            <person name="Anantharaman K."/>
            <person name="Brown C.T."/>
            <person name="Hug L.A."/>
            <person name="Sharon I."/>
            <person name="Castelle C.J."/>
            <person name="Probst A.J."/>
            <person name="Thomas B.C."/>
            <person name="Singh A."/>
            <person name="Wilkins M.J."/>
            <person name="Karaoz U."/>
            <person name="Brodie E.L."/>
            <person name="Williams K.H."/>
            <person name="Hubbard S.S."/>
            <person name="Banfield J.F."/>
        </authorList>
    </citation>
    <scope>NUCLEOTIDE SEQUENCE [LARGE SCALE GENOMIC DNA]</scope>
</reference>
<dbReference type="AlphaFoldDB" id="A0A1G2SB84"/>
<organism evidence="1 2">
    <name type="scientific">Candidatus Yonathbacteria bacterium RIFCSPHIGHO2_01_FULL_51_10</name>
    <dbReference type="NCBI Taxonomy" id="1802723"/>
    <lineage>
        <taxon>Bacteria</taxon>
        <taxon>Candidatus Yonathiibacteriota</taxon>
    </lineage>
</organism>
<proteinExistence type="predicted"/>
<name>A0A1G2SB84_9BACT</name>
<comment type="caution">
    <text evidence="1">The sequence shown here is derived from an EMBL/GenBank/DDBJ whole genome shotgun (WGS) entry which is preliminary data.</text>
</comment>
<dbReference type="STRING" id="1802723.A2675_00495"/>
<dbReference type="EMBL" id="MHUS01000002">
    <property type="protein sequence ID" value="OHA82274.1"/>
    <property type="molecule type" value="Genomic_DNA"/>
</dbReference>